<keyword evidence="1" id="KW-0812">Transmembrane</keyword>
<organism evidence="2 3">
    <name type="scientific">Neptunomonas qingdaonensis</name>
    <dbReference type="NCBI Taxonomy" id="1045558"/>
    <lineage>
        <taxon>Bacteria</taxon>
        <taxon>Pseudomonadati</taxon>
        <taxon>Pseudomonadota</taxon>
        <taxon>Gammaproteobacteria</taxon>
        <taxon>Oceanospirillales</taxon>
        <taxon>Oceanospirillaceae</taxon>
        <taxon>Neptunomonas</taxon>
    </lineage>
</organism>
<feature type="transmembrane region" description="Helical" evidence="1">
    <location>
        <begin position="161"/>
        <end position="188"/>
    </location>
</feature>
<feature type="transmembrane region" description="Helical" evidence="1">
    <location>
        <begin position="285"/>
        <end position="304"/>
    </location>
</feature>
<gene>
    <name evidence="2" type="ORF">SAMN05216175_102326</name>
</gene>
<evidence type="ECO:0000256" key="1">
    <source>
        <dbReference type="SAM" id="Phobius"/>
    </source>
</evidence>
<evidence type="ECO:0000313" key="2">
    <source>
        <dbReference type="EMBL" id="SFF99337.1"/>
    </source>
</evidence>
<keyword evidence="1" id="KW-1133">Transmembrane helix</keyword>
<dbReference type="PANTHER" id="PTHR37308">
    <property type="entry name" value="INTEGRAL MEMBRANE PROTEIN"/>
    <property type="match status" value="1"/>
</dbReference>
<sequence>MSQQRRLKEYFILACKGVLMGAADAVPGVSGGTIAFITGIYEELIGSIRRFDLDAVRVLFSQGPRAFWKHVNGNFLLTLLSGIIISLVTFANIVLFMLASYPVMLWSFFFGLILASTWVISRHIPHWDSTYITLFLTGAVLAYLITSLTPTEIPVSAVTVFLSGSIAICAMILPGISGSFILLLLGMYAPVLQAIKDAELAIIGLFGAGCVVGLLSFSRLLNWLFTTHRMPTLAVMSGFLLGSLNKVWPWKYTTAYTLNSHGKQVPLAQDNVSPFVYEALSGQDSFMMASIALLILGVVIVLWMERGQSTNR</sequence>
<keyword evidence="1" id="KW-0472">Membrane</keyword>
<feature type="transmembrane region" description="Helical" evidence="1">
    <location>
        <begin position="132"/>
        <end position="149"/>
    </location>
</feature>
<dbReference type="AlphaFoldDB" id="A0A1I2NC88"/>
<name>A0A1I2NC88_9GAMM</name>
<dbReference type="RefSeq" id="WP_244889912.1">
    <property type="nucleotide sequence ID" value="NZ_FOOU01000002.1"/>
</dbReference>
<dbReference type="Proteomes" id="UP000198623">
    <property type="component" value="Unassembled WGS sequence"/>
</dbReference>
<dbReference type="Pfam" id="PF04018">
    <property type="entry name" value="VCA0040-like"/>
    <property type="match status" value="1"/>
</dbReference>
<dbReference type="InterPro" id="IPR007163">
    <property type="entry name" value="VCA0040-like"/>
</dbReference>
<accession>A0A1I2NC88</accession>
<reference evidence="3" key="1">
    <citation type="submission" date="2016-10" db="EMBL/GenBank/DDBJ databases">
        <authorList>
            <person name="Varghese N."/>
            <person name="Submissions S."/>
        </authorList>
    </citation>
    <scope>NUCLEOTIDE SEQUENCE [LARGE SCALE GENOMIC DNA]</scope>
    <source>
        <strain evidence="3">CGMCC 1.10971</strain>
    </source>
</reference>
<feature type="transmembrane region" description="Helical" evidence="1">
    <location>
        <begin position="200"/>
        <end position="221"/>
    </location>
</feature>
<feature type="transmembrane region" description="Helical" evidence="1">
    <location>
        <begin position="103"/>
        <end position="120"/>
    </location>
</feature>
<dbReference type="STRING" id="1045558.SAMN05216175_102326"/>
<feature type="transmembrane region" description="Helical" evidence="1">
    <location>
        <begin position="75"/>
        <end position="97"/>
    </location>
</feature>
<dbReference type="PANTHER" id="PTHR37308:SF1">
    <property type="entry name" value="POLYPRENYL-PHOSPHATE TRANSPORTER"/>
    <property type="match status" value="1"/>
</dbReference>
<proteinExistence type="predicted"/>
<protein>
    <submittedName>
        <fullName evidence="2">Putative membrane protein</fullName>
    </submittedName>
</protein>
<evidence type="ECO:0000313" key="3">
    <source>
        <dbReference type="Proteomes" id="UP000198623"/>
    </source>
</evidence>
<keyword evidence="3" id="KW-1185">Reference proteome</keyword>
<dbReference type="EMBL" id="FOOU01000002">
    <property type="protein sequence ID" value="SFF99337.1"/>
    <property type="molecule type" value="Genomic_DNA"/>
</dbReference>